<organism evidence="3 4">
    <name type="scientific">Hallerella succinigenes</name>
    <dbReference type="NCBI Taxonomy" id="1896222"/>
    <lineage>
        <taxon>Bacteria</taxon>
        <taxon>Pseudomonadati</taxon>
        <taxon>Fibrobacterota</taxon>
        <taxon>Fibrobacteria</taxon>
        <taxon>Fibrobacterales</taxon>
        <taxon>Fibrobacteraceae</taxon>
        <taxon>Hallerella</taxon>
    </lineage>
</organism>
<keyword evidence="2" id="KW-0812">Transmembrane</keyword>
<sequence length="62" mass="6670">MLEFAIAIAMAVVVAGLGLIVAAFVGQAILDGIDDVCKDKDNEEDSRIANKHRDTDHDPFLT</sequence>
<dbReference type="AlphaFoldDB" id="A0A2M9A9K3"/>
<keyword evidence="2" id="KW-0472">Membrane</keyword>
<dbReference type="Proteomes" id="UP000231134">
    <property type="component" value="Unassembled WGS sequence"/>
</dbReference>
<accession>A0A2M9A9K3</accession>
<feature type="region of interest" description="Disordered" evidence="1">
    <location>
        <begin position="43"/>
        <end position="62"/>
    </location>
</feature>
<evidence type="ECO:0000256" key="2">
    <source>
        <dbReference type="SAM" id="Phobius"/>
    </source>
</evidence>
<keyword evidence="4" id="KW-1185">Reference proteome</keyword>
<dbReference type="RefSeq" id="WP_100426258.1">
    <property type="nucleotide sequence ID" value="NZ_PGEX01000001.1"/>
</dbReference>
<protein>
    <submittedName>
        <fullName evidence="3">Uncharacterized protein</fullName>
    </submittedName>
</protein>
<comment type="caution">
    <text evidence="3">The sequence shown here is derived from an EMBL/GenBank/DDBJ whole genome shotgun (WGS) entry which is preliminary data.</text>
</comment>
<evidence type="ECO:0000313" key="3">
    <source>
        <dbReference type="EMBL" id="PJJ42402.1"/>
    </source>
</evidence>
<gene>
    <name evidence="3" type="ORF">BGX16_2428</name>
</gene>
<dbReference type="EMBL" id="PGEX01000001">
    <property type="protein sequence ID" value="PJJ42402.1"/>
    <property type="molecule type" value="Genomic_DNA"/>
</dbReference>
<name>A0A2M9A9K3_9BACT</name>
<reference evidence="3 4" key="1">
    <citation type="submission" date="2017-11" db="EMBL/GenBank/DDBJ databases">
        <title>Animal gut microbial communities from fecal samples from Wisconsin, USA.</title>
        <authorList>
            <person name="Neumann A."/>
        </authorList>
    </citation>
    <scope>NUCLEOTIDE SEQUENCE [LARGE SCALE GENOMIC DNA]</scope>
    <source>
        <strain evidence="3 4">UWS3</strain>
    </source>
</reference>
<evidence type="ECO:0000256" key="1">
    <source>
        <dbReference type="SAM" id="MobiDB-lite"/>
    </source>
</evidence>
<proteinExistence type="predicted"/>
<evidence type="ECO:0000313" key="4">
    <source>
        <dbReference type="Proteomes" id="UP000231134"/>
    </source>
</evidence>
<keyword evidence="2" id="KW-1133">Transmembrane helix</keyword>
<feature type="transmembrane region" description="Helical" evidence="2">
    <location>
        <begin position="6"/>
        <end position="30"/>
    </location>
</feature>